<evidence type="ECO:0000313" key="1">
    <source>
        <dbReference type="EMBL" id="CAB0037910.1"/>
    </source>
</evidence>
<proteinExistence type="predicted"/>
<dbReference type="AlphaFoldDB" id="A0A6H5IJL0"/>
<sequence>MPKPTCCEWWRYCTPIAIFVDSLFVWGSGREGNHRAKRKPAISVCCKIELNKLINVIGYVETIFDEEEHTTRDQSRTFKLRKFLLNNTMDDDFHLHVPNIKNITIIEGSTMDLEDLMKSSKRIVKIQIFSMTCVSPMRVFLRRTDPEISKPNACGCQKDKIHTGSMRGTITPILKPLLAIEKRILKIIGIQPYDSDEPLGIRRIFMLKSLLRRYGDLRTWRYRLSGYVWPSSKDPQLDYGRSRCSNLFL</sequence>
<dbReference type="Proteomes" id="UP000479190">
    <property type="component" value="Unassembled WGS sequence"/>
</dbReference>
<evidence type="ECO:0000313" key="2">
    <source>
        <dbReference type="Proteomes" id="UP000479190"/>
    </source>
</evidence>
<accession>A0A6H5IJL0</accession>
<reference evidence="1 2" key="1">
    <citation type="submission" date="2020-02" db="EMBL/GenBank/DDBJ databases">
        <authorList>
            <person name="Ferguson B K."/>
        </authorList>
    </citation>
    <scope>NUCLEOTIDE SEQUENCE [LARGE SCALE GENOMIC DNA]</scope>
</reference>
<keyword evidence="2" id="KW-1185">Reference proteome</keyword>
<dbReference type="OrthoDB" id="10650422at2759"/>
<feature type="non-terminal residue" evidence="1">
    <location>
        <position position="249"/>
    </location>
</feature>
<name>A0A6H5IJL0_9HYME</name>
<dbReference type="EMBL" id="CADCXV010000878">
    <property type="protein sequence ID" value="CAB0037910.1"/>
    <property type="molecule type" value="Genomic_DNA"/>
</dbReference>
<organism evidence="1 2">
    <name type="scientific">Trichogramma brassicae</name>
    <dbReference type="NCBI Taxonomy" id="86971"/>
    <lineage>
        <taxon>Eukaryota</taxon>
        <taxon>Metazoa</taxon>
        <taxon>Ecdysozoa</taxon>
        <taxon>Arthropoda</taxon>
        <taxon>Hexapoda</taxon>
        <taxon>Insecta</taxon>
        <taxon>Pterygota</taxon>
        <taxon>Neoptera</taxon>
        <taxon>Endopterygota</taxon>
        <taxon>Hymenoptera</taxon>
        <taxon>Apocrita</taxon>
        <taxon>Proctotrupomorpha</taxon>
        <taxon>Chalcidoidea</taxon>
        <taxon>Trichogrammatidae</taxon>
        <taxon>Trichogramma</taxon>
    </lineage>
</organism>
<protein>
    <submittedName>
        <fullName evidence="1">Uncharacterized protein</fullName>
    </submittedName>
</protein>
<gene>
    <name evidence="1" type="ORF">TBRA_LOCUS9715</name>
</gene>